<evidence type="ECO:0000256" key="2">
    <source>
        <dbReference type="ARBA" id="ARBA00022692"/>
    </source>
</evidence>
<organism evidence="7 8">
    <name type="scientific">Streptomyces glomeratus</name>
    <dbReference type="NCBI Taxonomy" id="284452"/>
    <lineage>
        <taxon>Bacteria</taxon>
        <taxon>Bacillati</taxon>
        <taxon>Actinomycetota</taxon>
        <taxon>Actinomycetes</taxon>
        <taxon>Kitasatosporales</taxon>
        <taxon>Streptomycetaceae</taxon>
        <taxon>Streptomyces</taxon>
    </lineage>
</organism>
<dbReference type="SUPFAM" id="SSF161098">
    <property type="entry name" value="MetI-like"/>
    <property type="match status" value="1"/>
</dbReference>
<comment type="caution">
    <text evidence="7">The sequence shown here is derived from an EMBL/GenBank/DDBJ whole genome shotgun (WGS) entry which is preliminary data.</text>
</comment>
<evidence type="ECO:0000313" key="7">
    <source>
        <dbReference type="EMBL" id="GAA3030699.1"/>
    </source>
</evidence>
<name>A0ABP6L7R3_9ACTN</name>
<evidence type="ECO:0000256" key="5">
    <source>
        <dbReference type="ARBA" id="ARBA00023136"/>
    </source>
</evidence>
<dbReference type="Gene3D" id="1.10.3720.10">
    <property type="entry name" value="MetI-like"/>
    <property type="match status" value="1"/>
</dbReference>
<evidence type="ECO:0000256" key="3">
    <source>
        <dbReference type="ARBA" id="ARBA00022970"/>
    </source>
</evidence>
<dbReference type="EMBL" id="BAAAUF010000009">
    <property type="protein sequence ID" value="GAA3030699.1"/>
    <property type="molecule type" value="Genomic_DNA"/>
</dbReference>
<keyword evidence="2" id="KW-0812">Transmembrane</keyword>
<protein>
    <recommendedName>
        <fullName evidence="9">ABC transmembrane type-1 domain-containing protein</fullName>
    </recommendedName>
</protein>
<sequence length="86" mass="9221">MVRGGILSVDAGQMEAAQSLGIGRRHALHRIVIPQAMRSIVPTADHAPRPVGQGDRIRGPPGGRRQPVTSPRVAFPTFPIDLLGKR</sequence>
<dbReference type="InterPro" id="IPR035906">
    <property type="entry name" value="MetI-like_sf"/>
</dbReference>
<keyword evidence="3" id="KW-0029">Amino-acid transport</keyword>
<dbReference type="CDD" id="cd06261">
    <property type="entry name" value="TM_PBP2"/>
    <property type="match status" value="1"/>
</dbReference>
<keyword evidence="8" id="KW-1185">Reference proteome</keyword>
<gene>
    <name evidence="7" type="ORF">GCM10010448_10830</name>
</gene>
<dbReference type="InterPro" id="IPR000515">
    <property type="entry name" value="MetI-like"/>
</dbReference>
<dbReference type="PANTHER" id="PTHR30614">
    <property type="entry name" value="MEMBRANE COMPONENT OF AMINO ACID ABC TRANSPORTER"/>
    <property type="match status" value="1"/>
</dbReference>
<evidence type="ECO:0000313" key="8">
    <source>
        <dbReference type="Proteomes" id="UP001501532"/>
    </source>
</evidence>
<dbReference type="Proteomes" id="UP001501532">
    <property type="component" value="Unassembled WGS sequence"/>
</dbReference>
<keyword evidence="5" id="KW-0472">Membrane</keyword>
<dbReference type="InterPro" id="IPR043429">
    <property type="entry name" value="ArtM/GltK/GlnP/TcyL/YhdX-like"/>
</dbReference>
<keyword evidence="3" id="KW-0813">Transport</keyword>
<evidence type="ECO:0000256" key="1">
    <source>
        <dbReference type="ARBA" id="ARBA00004141"/>
    </source>
</evidence>
<evidence type="ECO:0000256" key="4">
    <source>
        <dbReference type="ARBA" id="ARBA00022989"/>
    </source>
</evidence>
<reference evidence="8" key="1">
    <citation type="journal article" date="2019" name="Int. J. Syst. Evol. Microbiol.">
        <title>The Global Catalogue of Microorganisms (GCM) 10K type strain sequencing project: providing services to taxonomists for standard genome sequencing and annotation.</title>
        <authorList>
            <consortium name="The Broad Institute Genomics Platform"/>
            <consortium name="The Broad Institute Genome Sequencing Center for Infectious Disease"/>
            <person name="Wu L."/>
            <person name="Ma J."/>
        </authorList>
    </citation>
    <scope>NUCLEOTIDE SEQUENCE [LARGE SCALE GENOMIC DNA]</scope>
    <source>
        <strain evidence="8">JCM 9091</strain>
    </source>
</reference>
<keyword evidence="4" id="KW-1133">Transmembrane helix</keyword>
<comment type="subcellular location">
    <subcellularLocation>
        <location evidence="1">Membrane</location>
        <topology evidence="1">Multi-pass membrane protein</topology>
    </subcellularLocation>
</comment>
<evidence type="ECO:0008006" key="9">
    <source>
        <dbReference type="Google" id="ProtNLM"/>
    </source>
</evidence>
<proteinExistence type="predicted"/>
<evidence type="ECO:0000256" key="6">
    <source>
        <dbReference type="SAM" id="MobiDB-lite"/>
    </source>
</evidence>
<feature type="region of interest" description="Disordered" evidence="6">
    <location>
        <begin position="39"/>
        <end position="72"/>
    </location>
</feature>
<accession>A0ABP6L7R3</accession>
<dbReference type="PANTHER" id="PTHR30614:SF0">
    <property type="entry name" value="L-CYSTINE TRANSPORT SYSTEM PERMEASE PROTEIN TCYL"/>
    <property type="match status" value="1"/>
</dbReference>